<evidence type="ECO:0000256" key="10">
    <source>
        <dbReference type="ARBA" id="ARBA00023157"/>
    </source>
</evidence>
<evidence type="ECO:0000256" key="3">
    <source>
        <dbReference type="ARBA" id="ARBA00022692"/>
    </source>
</evidence>
<dbReference type="GO" id="GO:0007163">
    <property type="term" value="P:establishment or maintenance of cell polarity"/>
    <property type="evidence" value="ECO:0007669"/>
    <property type="project" value="UniProtKB-ARBA"/>
</dbReference>
<dbReference type="GO" id="GO:0016339">
    <property type="term" value="P:calcium-dependent cell-cell adhesion via plasma membrane cell adhesion molecules"/>
    <property type="evidence" value="ECO:0007669"/>
    <property type="project" value="TreeGrafter"/>
</dbReference>
<keyword evidence="11" id="KW-0325">Glycoprotein</keyword>
<dbReference type="GO" id="GO:0005912">
    <property type="term" value="C:adherens junction"/>
    <property type="evidence" value="ECO:0007669"/>
    <property type="project" value="TreeGrafter"/>
</dbReference>
<dbReference type="PANTHER" id="PTHR24027:SF422">
    <property type="entry name" value="CADHERIN DOMAIN-CONTAINING PROTEIN"/>
    <property type="match status" value="1"/>
</dbReference>
<evidence type="ECO:0000256" key="15">
    <source>
        <dbReference type="RuleBase" id="RU004357"/>
    </source>
</evidence>
<dbReference type="Gene3D" id="2.10.25.10">
    <property type="entry name" value="Laminin"/>
    <property type="match status" value="1"/>
</dbReference>
<dbReference type="GO" id="GO:0048565">
    <property type="term" value="P:digestive tract development"/>
    <property type="evidence" value="ECO:0007669"/>
    <property type="project" value="UniProtKB-ARBA"/>
</dbReference>
<dbReference type="GeneID" id="108738184"/>
<dbReference type="GO" id="GO:0005509">
    <property type="term" value="F:calcium ion binding"/>
    <property type="evidence" value="ECO:0007669"/>
    <property type="project" value="UniProtKB-UniRule"/>
</dbReference>
<dbReference type="GO" id="GO:0007424">
    <property type="term" value="P:open tracheal system development"/>
    <property type="evidence" value="ECO:0007669"/>
    <property type="project" value="UniProtKB-ARBA"/>
</dbReference>
<keyword evidence="2" id="KW-0245">EGF-like domain</keyword>
<evidence type="ECO:0000256" key="6">
    <source>
        <dbReference type="ARBA" id="ARBA00022837"/>
    </source>
</evidence>
<dbReference type="STRING" id="224129.A0A1W4X3Q7"/>
<dbReference type="PROSITE" id="PS00232">
    <property type="entry name" value="CADHERIN_1"/>
    <property type="match status" value="2"/>
</dbReference>
<dbReference type="SUPFAM" id="SSF49313">
    <property type="entry name" value="Cadherin-like"/>
    <property type="match status" value="8"/>
</dbReference>
<dbReference type="InterPro" id="IPR013320">
    <property type="entry name" value="ConA-like_dom_sf"/>
</dbReference>
<dbReference type="Gene3D" id="4.10.900.10">
    <property type="entry name" value="TCF3-CBD (Catenin binding domain)"/>
    <property type="match status" value="1"/>
</dbReference>
<dbReference type="CDD" id="cd11304">
    <property type="entry name" value="Cadherin_repeat"/>
    <property type="match status" value="7"/>
</dbReference>
<dbReference type="PROSITE" id="PS00022">
    <property type="entry name" value="EGF_1"/>
    <property type="match status" value="1"/>
</dbReference>
<dbReference type="GO" id="GO:0044331">
    <property type="term" value="P:cell-cell adhesion mediated by cadherin"/>
    <property type="evidence" value="ECO:0007669"/>
    <property type="project" value="TreeGrafter"/>
</dbReference>
<evidence type="ECO:0000256" key="4">
    <source>
        <dbReference type="ARBA" id="ARBA00022729"/>
    </source>
</evidence>
<comment type="caution">
    <text evidence="13">Lacks conserved residue(s) required for the propagation of feature annotation.</text>
</comment>
<dbReference type="GO" id="GO:0098858">
    <property type="term" value="C:actin-based cell projection"/>
    <property type="evidence" value="ECO:0007669"/>
    <property type="project" value="UniProtKB-ARBA"/>
</dbReference>
<dbReference type="InParanoid" id="A0A1W4X3Q7"/>
<feature type="domain" description="Cadherin" evidence="19">
    <location>
        <begin position="187"/>
        <end position="298"/>
    </location>
</feature>
<keyword evidence="7 14" id="KW-0130">Cell adhesion</keyword>
<evidence type="ECO:0000256" key="12">
    <source>
        <dbReference type="PROSITE-ProRule" id="PRU00043"/>
    </source>
</evidence>
<feature type="domain" description="Cadherin" evidence="19">
    <location>
        <begin position="77"/>
        <end position="186"/>
    </location>
</feature>
<keyword evidence="20" id="KW-1185">Reference proteome</keyword>
<dbReference type="FunFam" id="2.60.40.60:FF:000280">
    <property type="entry name" value="AGAP007203-PA-like protein"/>
    <property type="match status" value="1"/>
</dbReference>
<dbReference type="RefSeq" id="XP_018326960.1">
    <property type="nucleotide sequence ID" value="XM_018471458.2"/>
</dbReference>
<dbReference type="InterPro" id="IPR027397">
    <property type="entry name" value="Catenin-bd_sf"/>
</dbReference>
<protein>
    <submittedName>
        <fullName evidence="21">DE-cadherin</fullName>
    </submittedName>
</protein>
<dbReference type="Gene3D" id="2.60.120.200">
    <property type="match status" value="1"/>
</dbReference>
<keyword evidence="5" id="KW-0677">Repeat</keyword>
<dbReference type="Pfam" id="PF02210">
    <property type="entry name" value="Laminin_G_2"/>
    <property type="match status" value="1"/>
</dbReference>
<dbReference type="InterPro" id="IPR000742">
    <property type="entry name" value="EGF"/>
</dbReference>
<comment type="function">
    <text evidence="15">Cadherins are calcium-dependent cell adhesion proteins.</text>
</comment>
<dbReference type="GO" id="GO:0048589">
    <property type="term" value="P:developmental growth"/>
    <property type="evidence" value="ECO:0007669"/>
    <property type="project" value="UniProtKB-ARBA"/>
</dbReference>
<evidence type="ECO:0000256" key="16">
    <source>
        <dbReference type="SAM" id="MobiDB-lite"/>
    </source>
</evidence>
<reference evidence="21" key="1">
    <citation type="submission" date="2025-08" db="UniProtKB">
        <authorList>
            <consortium name="RefSeq"/>
        </authorList>
    </citation>
    <scope>IDENTIFICATION</scope>
    <source>
        <tissue evidence="21">Entire body</tissue>
    </source>
</reference>
<dbReference type="InterPro" id="IPR020894">
    <property type="entry name" value="Cadherin_CS"/>
</dbReference>
<keyword evidence="4" id="KW-0732">Signal</keyword>
<dbReference type="Pfam" id="PF01049">
    <property type="entry name" value="CADH_Y-type_LIR"/>
    <property type="match status" value="1"/>
</dbReference>
<evidence type="ECO:0000313" key="21">
    <source>
        <dbReference type="RefSeq" id="XP_018326960.1"/>
    </source>
</evidence>
<dbReference type="CTD" id="37386"/>
<dbReference type="InterPro" id="IPR015919">
    <property type="entry name" value="Cadherin-like_sf"/>
</dbReference>
<feature type="domain" description="Laminin G" evidence="18">
    <location>
        <begin position="1123"/>
        <end position="1312"/>
    </location>
</feature>
<name>A0A1W4X3Q7_AGRPL</name>
<comment type="subcellular location">
    <subcellularLocation>
        <location evidence="1 14">Cell membrane</location>
        <topology evidence="1 14">Single-pass type I membrane protein</topology>
    </subcellularLocation>
</comment>
<dbReference type="GO" id="GO:0045296">
    <property type="term" value="F:cadherin binding"/>
    <property type="evidence" value="ECO:0007669"/>
    <property type="project" value="TreeGrafter"/>
</dbReference>
<gene>
    <name evidence="21" type="primary">LOC108738184</name>
</gene>
<dbReference type="InterPro" id="IPR056370">
    <property type="entry name" value="Shg-like_Ig-like"/>
</dbReference>
<dbReference type="GO" id="GO:0007156">
    <property type="term" value="P:homophilic cell adhesion via plasma membrane adhesion molecules"/>
    <property type="evidence" value="ECO:0007669"/>
    <property type="project" value="InterPro"/>
</dbReference>
<dbReference type="PRINTS" id="PR00205">
    <property type="entry name" value="CADHERIN"/>
</dbReference>
<dbReference type="GO" id="GO:0035239">
    <property type="term" value="P:tube morphogenesis"/>
    <property type="evidence" value="ECO:0007669"/>
    <property type="project" value="UniProtKB-ARBA"/>
</dbReference>
<dbReference type="GO" id="GO:0008013">
    <property type="term" value="F:beta-catenin binding"/>
    <property type="evidence" value="ECO:0007669"/>
    <property type="project" value="TreeGrafter"/>
</dbReference>
<keyword evidence="10" id="KW-1015">Disulfide bond</keyword>
<accession>A0A1W4X3Q7</accession>
<keyword evidence="9 17" id="KW-0472">Membrane</keyword>
<feature type="domain" description="Cadherin" evidence="19">
    <location>
        <begin position="741"/>
        <end position="843"/>
    </location>
</feature>
<keyword evidence="6 12" id="KW-0106">Calcium</keyword>
<dbReference type="InterPro" id="IPR000233">
    <property type="entry name" value="Cadherin_Y-type_LIR"/>
</dbReference>
<feature type="transmembrane region" description="Helical" evidence="17">
    <location>
        <begin position="7"/>
        <end position="26"/>
    </location>
</feature>
<feature type="domain" description="Cadherin" evidence="19">
    <location>
        <begin position="530"/>
        <end position="621"/>
    </location>
</feature>
<dbReference type="KEGG" id="apln:108738184"/>
<evidence type="ECO:0000256" key="8">
    <source>
        <dbReference type="ARBA" id="ARBA00022989"/>
    </source>
</evidence>
<organism evidence="20 21">
    <name type="scientific">Agrilus planipennis</name>
    <name type="common">Emerald ash borer</name>
    <name type="synonym">Agrilus marcopoli</name>
    <dbReference type="NCBI Taxonomy" id="224129"/>
    <lineage>
        <taxon>Eukaryota</taxon>
        <taxon>Metazoa</taxon>
        <taxon>Ecdysozoa</taxon>
        <taxon>Arthropoda</taxon>
        <taxon>Hexapoda</taxon>
        <taxon>Insecta</taxon>
        <taxon>Pterygota</taxon>
        <taxon>Neoptera</taxon>
        <taxon>Endopterygota</taxon>
        <taxon>Coleoptera</taxon>
        <taxon>Polyphaga</taxon>
        <taxon>Elateriformia</taxon>
        <taxon>Buprestoidea</taxon>
        <taxon>Buprestidae</taxon>
        <taxon>Agrilinae</taxon>
        <taxon>Agrilus</taxon>
    </lineage>
</organism>
<evidence type="ECO:0000313" key="20">
    <source>
        <dbReference type="Proteomes" id="UP000192223"/>
    </source>
</evidence>
<evidence type="ECO:0000256" key="13">
    <source>
        <dbReference type="PROSITE-ProRule" id="PRU00122"/>
    </source>
</evidence>
<dbReference type="FunFam" id="2.60.40.60:FF:000021">
    <property type="entry name" value="FAT atypical cadherin 1"/>
    <property type="match status" value="1"/>
</dbReference>
<dbReference type="PANTHER" id="PTHR24027">
    <property type="entry name" value="CADHERIN-23"/>
    <property type="match status" value="1"/>
</dbReference>
<dbReference type="FunFam" id="2.60.40.60:FF:000058">
    <property type="entry name" value="FAT atypical cadherin 3"/>
    <property type="match status" value="1"/>
</dbReference>
<dbReference type="FunCoup" id="A0A1W4X3Q7">
    <property type="interactions" value="174"/>
</dbReference>
<evidence type="ECO:0000256" key="9">
    <source>
        <dbReference type="ARBA" id="ARBA00023136"/>
    </source>
</evidence>
<evidence type="ECO:0000256" key="1">
    <source>
        <dbReference type="ARBA" id="ARBA00004251"/>
    </source>
</evidence>
<feature type="domain" description="Cadherin" evidence="19">
    <location>
        <begin position="314"/>
        <end position="410"/>
    </location>
</feature>
<dbReference type="InterPro" id="IPR002126">
    <property type="entry name" value="Cadherin-like_dom"/>
</dbReference>
<dbReference type="Pfam" id="PF24811">
    <property type="entry name" value="Ig_Shg"/>
    <property type="match status" value="1"/>
</dbReference>
<dbReference type="GO" id="GO:0016342">
    <property type="term" value="C:catenin complex"/>
    <property type="evidence" value="ECO:0007669"/>
    <property type="project" value="TreeGrafter"/>
</dbReference>
<sequence length="1501" mass="166908">MGNTRTLVKYLSILIMFASIPLGFVAQLDPFSDNSYTDQHFTQVTELPMGFNAKEMSSRIATVPSDSKDNHKPEFLDCANYKPSVLEEQERGTYVTKITAIDIDPKESGGTITYSIVKPDIKRQDLNIDNVTGVITTNVRFDRDEPSYQKEFYVTVKATDNGRPVLESDCTFKVTIEDINDNNPVFDKSQYNEQVVEDLKVDGEVMRVFAYDIDSGENARLTYSLMPPYSSGTLNEYSEFFRIDANTGVVYLKKSLVEKTGQIFKMQVVVRDNGAEPKEASTDVQIQVVSSDKQPPSFTKFPTEPIYLPENYNDVDSHIADIEAESNIQDVGLTYELIKGKTKQTNSDETFRITQRANTSGAFITVARALDYETVTEYQLTVRVTNRDHLSTSKTINIKITDVNDEIPTFIEIGSGSVLENEQPGAAVMQVRAIDKDGTSANNIVSYELQNYMDHFHIDKTTGKITTLQMFDREKVDFYPVIVVAKDNSPSALSSKNVPNSATQAFPIHIKDRNDNKPRFTKGIYIADNIFEDMDKGKTVIEVKALDPDTASLIIYSITKGNVGDAFYMENTTGRIQVNNKLDYEKIESYNLTVEANDGLYSDNATVIINIGNRNDEIPVFYPYEKRIRLREEEAVDGCILNIKAYDPDIKDRNADQRIVYSVGESQKTFIQISKDGCVTLIKPLDRDKPDGFPAYQVYIYASDELGGPGSLLTSTEFIIELEDINDNEPFLNVTTVVWYENQEPGDITQLTADDYDSVENGPPFTYDLAPEASVEIRQKFAVTTSGVLQALVTFDREVQKYYIVPIAVTDSGTPKLTGVSYMTVIIGDVNDNEAKDGYSEIFVYNYNGVTPDVAIGRIYVDDPDDWDLRDKNFQWSGFPNENFELNHNNGSIIMKQGTPEGVYDLKFIVTEEAPPVIQSHSVSANVTVTVKLIPEEAVRKSGSVRIKGIKVEDFIIKAPNSDSLSKKDILQNRLAKILNTSAENVDVFTVLTSPSNASLVDVRFSAHGSPYYLPEKLNAKLSQFQKDLQNDLGVEFVMININECLNESVCPSRSSCSNRLNIHEEPAVVFTNQTSFVGVQAIIEAVCDCLVPENAECLNGGTMNEAGVCNCLAAFEGPRCELFSVGFYSDGWAMYPPFESCNYSEIHLEITPQNDNGLVFYVGPMTASPKPTVRDFMSLELRDGLPLLLVDYGSGTASLYLDHKKLTDGASHTIHILLQPEEILLSVDDCHQSNCLKLGAPPNKDTIFLNTNGPLQVGGTRDDLTEVARVLGWTQVPSSKGFVGCVRNLTFNGKTYNLGSPGEYKNAYASCNYATIGAATFSIDSSFIVAILVCIAILIILFLAVVVHRRKQDNWNEKDSDDICENIINYEDEGGGEVDTGFDMSVLRGEHLEDKLPISDGLYRQEAPEVPDINGFLSGKKDICDRDPSNLPYDDVRHYAYEGLGNSDGSLSSLASCTDDGDLKFNYLSNFGPRFRKLADMYGEDPSDDGSQDGGEESWC</sequence>
<dbReference type="GO" id="GO:0007431">
    <property type="term" value="P:salivary gland development"/>
    <property type="evidence" value="ECO:0007669"/>
    <property type="project" value="UniProtKB-ARBA"/>
</dbReference>
<evidence type="ECO:0000256" key="2">
    <source>
        <dbReference type="ARBA" id="ARBA00022536"/>
    </source>
</evidence>
<keyword evidence="8 17" id="KW-1133">Transmembrane helix</keyword>
<proteinExistence type="predicted"/>
<dbReference type="GO" id="GO:0007297">
    <property type="term" value="P:follicle cell of egg chamber migration"/>
    <property type="evidence" value="ECO:0007669"/>
    <property type="project" value="UniProtKB-ARBA"/>
</dbReference>
<dbReference type="GO" id="GO:0000902">
    <property type="term" value="P:cell morphogenesis"/>
    <property type="evidence" value="ECO:0007669"/>
    <property type="project" value="TreeGrafter"/>
</dbReference>
<keyword evidence="3 14" id="KW-0812">Transmembrane</keyword>
<evidence type="ECO:0000259" key="18">
    <source>
        <dbReference type="PROSITE" id="PS50025"/>
    </source>
</evidence>
<dbReference type="GO" id="GO:0001736">
    <property type="term" value="P:establishment of planar polarity"/>
    <property type="evidence" value="ECO:0007669"/>
    <property type="project" value="UniProtKB-ARBA"/>
</dbReference>
<dbReference type="CDD" id="cd00110">
    <property type="entry name" value="LamG"/>
    <property type="match status" value="1"/>
</dbReference>
<feature type="domain" description="Cadherin" evidence="19">
    <location>
        <begin position="622"/>
        <end position="732"/>
    </location>
</feature>
<evidence type="ECO:0000256" key="7">
    <source>
        <dbReference type="ARBA" id="ARBA00022889"/>
    </source>
</evidence>
<dbReference type="SMART" id="SM00282">
    <property type="entry name" value="LamG"/>
    <property type="match status" value="1"/>
</dbReference>
<evidence type="ECO:0000259" key="19">
    <source>
        <dbReference type="PROSITE" id="PS50268"/>
    </source>
</evidence>
<dbReference type="FunFam" id="2.60.40.60:FF:000032">
    <property type="entry name" value="FAT atypical cadherin 1"/>
    <property type="match status" value="1"/>
</dbReference>
<evidence type="ECO:0000256" key="14">
    <source>
        <dbReference type="RuleBase" id="RU003318"/>
    </source>
</evidence>
<evidence type="ECO:0000256" key="5">
    <source>
        <dbReference type="ARBA" id="ARBA00022737"/>
    </source>
</evidence>
<dbReference type="PROSITE" id="PS50268">
    <property type="entry name" value="CADHERIN_2"/>
    <property type="match status" value="7"/>
</dbReference>
<feature type="transmembrane region" description="Helical" evidence="17">
    <location>
        <begin position="1328"/>
        <end position="1348"/>
    </location>
</feature>
<dbReference type="PROSITE" id="PS50025">
    <property type="entry name" value="LAM_G_DOMAIN"/>
    <property type="match status" value="1"/>
</dbReference>
<dbReference type="GO" id="GO:0034332">
    <property type="term" value="P:adherens junction organization"/>
    <property type="evidence" value="ECO:0007669"/>
    <property type="project" value="TreeGrafter"/>
</dbReference>
<feature type="compositionally biased region" description="Acidic residues" evidence="16">
    <location>
        <begin position="1483"/>
        <end position="1501"/>
    </location>
</feature>
<dbReference type="SUPFAM" id="SSF49899">
    <property type="entry name" value="Concanavalin A-like lectins/glucanases"/>
    <property type="match status" value="1"/>
</dbReference>
<dbReference type="InterPro" id="IPR001791">
    <property type="entry name" value="Laminin_G"/>
</dbReference>
<evidence type="ECO:0000256" key="17">
    <source>
        <dbReference type="SAM" id="Phobius"/>
    </source>
</evidence>
<evidence type="ECO:0000256" key="11">
    <source>
        <dbReference type="ARBA" id="ARBA00023180"/>
    </source>
</evidence>
<dbReference type="Gene3D" id="2.60.40.60">
    <property type="entry name" value="Cadherins"/>
    <property type="match status" value="7"/>
</dbReference>
<dbReference type="GO" id="GO:0009887">
    <property type="term" value="P:animal organ morphogenesis"/>
    <property type="evidence" value="ECO:0007669"/>
    <property type="project" value="UniProtKB-ARBA"/>
</dbReference>
<feature type="domain" description="Cadherin" evidence="19">
    <location>
        <begin position="417"/>
        <end position="520"/>
    </location>
</feature>
<dbReference type="OrthoDB" id="6252479at2759"/>
<dbReference type="InterPro" id="IPR039808">
    <property type="entry name" value="Cadherin"/>
</dbReference>
<dbReference type="Proteomes" id="UP000192223">
    <property type="component" value="Unplaced"/>
</dbReference>
<dbReference type="GO" id="GO:0008104">
    <property type="term" value="P:intracellular protein localization"/>
    <property type="evidence" value="ECO:0007669"/>
    <property type="project" value="UniProtKB-ARBA"/>
</dbReference>
<dbReference type="FunFam" id="4.10.900.10:FF:000012">
    <property type="entry name" value="Putative DE-cadherin"/>
    <property type="match status" value="1"/>
</dbReference>
<feature type="region of interest" description="Disordered" evidence="16">
    <location>
        <begin position="1482"/>
        <end position="1501"/>
    </location>
</feature>
<dbReference type="Pfam" id="PF00028">
    <property type="entry name" value="Cadherin"/>
    <property type="match status" value="6"/>
</dbReference>
<dbReference type="SMART" id="SM00112">
    <property type="entry name" value="CA"/>
    <property type="match status" value="7"/>
</dbReference>
<dbReference type="GO" id="GO:0007043">
    <property type="term" value="P:cell-cell junction assembly"/>
    <property type="evidence" value="ECO:0007669"/>
    <property type="project" value="TreeGrafter"/>
</dbReference>